<keyword evidence="6" id="KW-0732">Signal</keyword>
<comment type="subcellular location">
    <subcellularLocation>
        <location evidence="1">Cell outer membrane</location>
    </subcellularLocation>
</comment>
<dbReference type="Pfam" id="PF00691">
    <property type="entry name" value="OmpA"/>
    <property type="match status" value="1"/>
</dbReference>
<dbReference type="InterPro" id="IPR036737">
    <property type="entry name" value="OmpA-like_sf"/>
</dbReference>
<feature type="region of interest" description="Disordered" evidence="5">
    <location>
        <begin position="241"/>
        <end position="260"/>
    </location>
</feature>
<evidence type="ECO:0000256" key="3">
    <source>
        <dbReference type="ARBA" id="ARBA00023237"/>
    </source>
</evidence>
<keyword evidence="2 4" id="KW-0472">Membrane</keyword>
<evidence type="ECO:0000256" key="1">
    <source>
        <dbReference type="ARBA" id="ARBA00004442"/>
    </source>
</evidence>
<dbReference type="PRINTS" id="PR01021">
    <property type="entry name" value="OMPADOMAIN"/>
</dbReference>
<reference evidence="8" key="1">
    <citation type="submission" date="2015-01" db="EMBL/GenBank/DDBJ databases">
        <title>Population genomics of rice bacterial leaf blight strains from India.</title>
        <authorList>
            <person name="Midha S."/>
            <person name="Anil M.G."/>
            <person name="Mishra D."/>
            <person name="Brahma K."/>
            <person name="Laha G.S."/>
            <person name="Sundaram R.M."/>
            <person name="Sonti R.V."/>
            <person name="Patil P.B."/>
        </authorList>
    </citation>
    <scope>NUCLEOTIDE SEQUENCE</scope>
    <source>
        <strain evidence="8">BXO512</strain>
    </source>
</reference>
<dbReference type="SUPFAM" id="SSF103088">
    <property type="entry name" value="OmpA-like"/>
    <property type="match status" value="1"/>
</dbReference>
<feature type="domain" description="OmpA-like" evidence="7">
    <location>
        <begin position="158"/>
        <end position="272"/>
    </location>
</feature>
<dbReference type="GO" id="GO:0009279">
    <property type="term" value="C:cell outer membrane"/>
    <property type="evidence" value="ECO:0007669"/>
    <property type="project" value="UniProtKB-SubCell"/>
</dbReference>
<dbReference type="PANTHER" id="PTHR30329:SF21">
    <property type="entry name" value="LIPOPROTEIN YIAD-RELATED"/>
    <property type="match status" value="1"/>
</dbReference>
<evidence type="ECO:0000313" key="8">
    <source>
        <dbReference type="EMBL" id="OLG88084.1"/>
    </source>
</evidence>
<dbReference type="RefSeq" id="WP_069964784.1">
    <property type="nucleotide sequence ID" value="NZ_CP013675.1"/>
</dbReference>
<gene>
    <name evidence="8" type="ORF">BXO512_16505</name>
    <name evidence="9" type="ORF">IXO792_17665</name>
</gene>
<dbReference type="EMBL" id="CP047493">
    <property type="protein sequence ID" value="UXW02479.1"/>
    <property type="molecule type" value="Genomic_DNA"/>
</dbReference>
<dbReference type="AlphaFoldDB" id="A0A854CIK3"/>
<reference evidence="9" key="3">
    <citation type="submission" date="2020-01" db="EMBL/GenBank/DDBJ databases">
        <title>Complete genome investigation of Xanthomonas oryzae strains.</title>
        <authorList>
            <person name="Kaur A."/>
            <person name="Bansal K."/>
            <person name="Patil P.B."/>
        </authorList>
    </citation>
    <scope>NUCLEOTIDE SEQUENCE</scope>
    <source>
        <strain evidence="9">IXO792</strain>
    </source>
</reference>
<reference evidence="9" key="2">
    <citation type="submission" date="2015-01" db="EMBL/GenBank/DDBJ databases">
        <authorList>
            <person name="Midha S."/>
            <person name="Anil M.G."/>
            <person name="Mishra D."/>
            <person name="Brahma K."/>
            <person name="Laha G.S."/>
            <person name="Sundaram R.M."/>
            <person name="Sonti R.V."/>
            <person name="Patil P.B."/>
        </authorList>
    </citation>
    <scope>NUCLEOTIDE SEQUENCE</scope>
    <source>
        <strain evidence="9">IXO792</strain>
    </source>
</reference>
<sequence>MNMRHLSARTLALSGLITAFAASAQVAAPAATPAATPATGGVGERPVIVEGVVPDQATKARILNNLRDTYGSARIVDRVQVESIPSPPNWGEYVAKMVSPGLKRVAAGKLEVNGQAVRISGQVVNEAQRQQVASDLSLASNTSYTVTNSLKLGGSEQGVLDQTLGNRIIEFQSGSSRLTPLGMRILDEMVEKMSQMKDARFLIIGHTDNVGQRESNLALSQARAQAVKDYIVQKGIDGARMNVQGKGPDQPVADNASPDGRARNRRIQFKIQ</sequence>
<evidence type="ECO:0000259" key="7">
    <source>
        <dbReference type="PROSITE" id="PS51123"/>
    </source>
</evidence>
<dbReference type="Gene3D" id="3.40.1520.20">
    <property type="match status" value="1"/>
</dbReference>
<organism evidence="8">
    <name type="scientific">Xanthomonas oryzae pv. oryzae</name>
    <dbReference type="NCBI Taxonomy" id="64187"/>
    <lineage>
        <taxon>Bacteria</taxon>
        <taxon>Pseudomonadati</taxon>
        <taxon>Pseudomonadota</taxon>
        <taxon>Gammaproteobacteria</taxon>
        <taxon>Lysobacterales</taxon>
        <taxon>Lysobacteraceae</taxon>
        <taxon>Xanthomonas</taxon>
    </lineage>
</organism>
<dbReference type="Gene3D" id="3.30.1330.60">
    <property type="entry name" value="OmpA-like domain"/>
    <property type="match status" value="1"/>
</dbReference>
<dbReference type="EMBL" id="JXEA01000235">
    <property type="protein sequence ID" value="OLG88084.1"/>
    <property type="molecule type" value="Genomic_DNA"/>
</dbReference>
<evidence type="ECO:0000256" key="2">
    <source>
        <dbReference type="ARBA" id="ARBA00023136"/>
    </source>
</evidence>
<dbReference type="InterPro" id="IPR006665">
    <property type="entry name" value="OmpA-like"/>
</dbReference>
<dbReference type="PROSITE" id="PS51123">
    <property type="entry name" value="OMPA_2"/>
    <property type="match status" value="1"/>
</dbReference>
<proteinExistence type="predicted"/>
<evidence type="ECO:0000256" key="4">
    <source>
        <dbReference type="PROSITE-ProRule" id="PRU00473"/>
    </source>
</evidence>
<evidence type="ECO:0000256" key="5">
    <source>
        <dbReference type="SAM" id="MobiDB-lite"/>
    </source>
</evidence>
<dbReference type="PANTHER" id="PTHR30329">
    <property type="entry name" value="STATOR ELEMENT OF FLAGELLAR MOTOR COMPLEX"/>
    <property type="match status" value="1"/>
</dbReference>
<dbReference type="CDD" id="cd07185">
    <property type="entry name" value="OmpA_C-like"/>
    <property type="match status" value="1"/>
</dbReference>
<name>A0A854CIK3_XANOO</name>
<accession>A0A854CIK3</accession>
<dbReference type="Proteomes" id="UP000187097">
    <property type="component" value="Chromosome"/>
</dbReference>
<dbReference type="InterPro" id="IPR006664">
    <property type="entry name" value="OMP_bac"/>
</dbReference>
<evidence type="ECO:0000256" key="6">
    <source>
        <dbReference type="SAM" id="SignalP"/>
    </source>
</evidence>
<feature type="signal peptide" evidence="6">
    <location>
        <begin position="1"/>
        <end position="21"/>
    </location>
</feature>
<evidence type="ECO:0000313" key="9">
    <source>
        <dbReference type="EMBL" id="UXW02479.1"/>
    </source>
</evidence>
<dbReference type="PRINTS" id="PR01023">
    <property type="entry name" value="NAFLGMOTY"/>
</dbReference>
<protein>
    <submittedName>
        <fullName evidence="8">Cell envelope biogenesis protein OmpA</fullName>
    </submittedName>
    <submittedName>
        <fullName evidence="9">OmpA family protein</fullName>
    </submittedName>
</protein>
<keyword evidence="3" id="KW-0998">Cell outer membrane</keyword>
<dbReference type="InterPro" id="IPR050330">
    <property type="entry name" value="Bact_OuterMem_StrucFunc"/>
</dbReference>
<feature type="chain" id="PRO_5041883579" evidence="6">
    <location>
        <begin position="22"/>
        <end position="272"/>
    </location>
</feature>